<feature type="region of interest" description="Disordered" evidence="1">
    <location>
        <begin position="304"/>
        <end position="394"/>
    </location>
</feature>
<feature type="compositionally biased region" description="Low complexity" evidence="1">
    <location>
        <begin position="230"/>
        <end position="253"/>
    </location>
</feature>
<reference evidence="2" key="2">
    <citation type="journal article" date="2018" name="Nat. Commun.">
        <title>Tailed giant Tupanvirus possesses the most complete translational apparatus of the known virosphere.</title>
        <authorList>
            <person name="Abrahao J."/>
            <person name="Silva L."/>
            <person name="Silva L.S."/>
            <person name="Khalil J.Y.B."/>
            <person name="Rodrigues R."/>
            <person name="Arantes T."/>
            <person name="Assis F."/>
            <person name="Boratto P."/>
            <person name="Andrade M."/>
            <person name="Kroon E.G."/>
            <person name="Ribeiro B."/>
            <person name="Bergier I."/>
            <person name="Seligmann H."/>
            <person name="Ghigo E."/>
            <person name="Colson P."/>
            <person name="Levasseur A."/>
            <person name="Kroemer G."/>
            <person name="Raoult D."/>
            <person name="La Scola B."/>
        </authorList>
    </citation>
    <scope>NUCLEOTIDE SEQUENCE [LARGE SCALE GENOMIC DNA]</scope>
    <source>
        <strain evidence="2">Soda lake</strain>
    </source>
</reference>
<reference evidence="2" key="1">
    <citation type="submission" date="2017-01" db="EMBL/GenBank/DDBJ databases">
        <authorList>
            <person name="Assis F.L."/>
            <person name="Abrahao J.S."/>
            <person name="Silva L."/>
            <person name="Khalil J.B."/>
            <person name="Rodrigues R."/>
            <person name="Silva L.S."/>
            <person name="Arantes T."/>
            <person name="Boratto P."/>
            <person name="Andrade M."/>
            <person name="Kroon E.G."/>
            <person name="Ribeiro B."/>
            <person name="Bergier I."/>
            <person name="Seligmann H."/>
            <person name="Ghigo E."/>
            <person name="Colson P."/>
            <person name="Levasseur A."/>
            <person name="Raoult D."/>
            <person name="Scola B.L."/>
        </authorList>
    </citation>
    <scope>NUCLEOTIDE SEQUENCE</scope>
    <source>
        <strain evidence="2">Soda lake</strain>
    </source>
</reference>
<feature type="compositionally biased region" description="Acidic residues" evidence="1">
    <location>
        <begin position="382"/>
        <end position="394"/>
    </location>
</feature>
<dbReference type="KEGG" id="vg:80518925"/>
<evidence type="ECO:0000256" key="1">
    <source>
        <dbReference type="SAM" id="MobiDB-lite"/>
    </source>
</evidence>
<feature type="compositionally biased region" description="Polar residues" evidence="1">
    <location>
        <begin position="338"/>
        <end position="351"/>
    </location>
</feature>
<name>A0A6N1NM31_9VIRU</name>
<evidence type="ECO:0000313" key="2">
    <source>
        <dbReference type="EMBL" id="QKU35495.1"/>
    </source>
</evidence>
<sequence>MATSTEVIKALRICDINVEEVVIGTKKTNRTVPITYKTKPLVFQTPFLEVKGGLRKTAFPNIYQFDTLFKGDTKQKIHNWYQFIENLETHVSNQVVSNGSSWFTQKDVNIKSLIRELDPSKEIFFLKWPVDLKTNIFVDENKKPFNPVDLKDGDCVKLIVEISDLWISENNCGLAVIVQKILVKQYFEKPQSEYIFNDTDTDSESERELDDDENNIISLLATEQKTRPLPKQQNDSSQQQNNVVPVNKKPSPVTTSQQPIFNQMMPQNMVINNNNIRNEKINETPFKREQKERMKAQNKLANEAKENVITKNSNQEQNIKKKQTSQMSKFVDKGNANPFRSGSRKQTSLNEVFSDLSDEDSFGFNNQNNLQRLMDEYSPSSNEDEINEDDLEYD</sequence>
<dbReference type="EMBL" id="KY523104">
    <property type="protein sequence ID" value="QKU35495.1"/>
    <property type="molecule type" value="Genomic_DNA"/>
</dbReference>
<proteinExistence type="predicted"/>
<dbReference type="GeneID" id="80518925"/>
<dbReference type="RefSeq" id="YP_010782161.1">
    <property type="nucleotide sequence ID" value="NC_075039.1"/>
</dbReference>
<protein>
    <submittedName>
        <fullName evidence="2">Uncharacterized protein</fullName>
    </submittedName>
</protein>
<feature type="region of interest" description="Disordered" evidence="1">
    <location>
        <begin position="223"/>
        <end position="258"/>
    </location>
</feature>
<accession>A0A6N1NM31</accession>
<organism evidence="2">
    <name type="scientific">Tupanvirus soda lake</name>
    <dbReference type="NCBI Taxonomy" id="2126985"/>
    <lineage>
        <taxon>Viruses</taxon>
        <taxon>Varidnaviria</taxon>
        <taxon>Bamfordvirae</taxon>
        <taxon>Nucleocytoviricota</taxon>
        <taxon>Megaviricetes</taxon>
        <taxon>Imitervirales</taxon>
        <taxon>Mimiviridae</taxon>
        <taxon>Megamimivirinae</taxon>
        <taxon>Tupanvirus</taxon>
        <taxon>Tupanvirus salinum</taxon>
    </lineage>
</organism>